<dbReference type="Proteomes" id="UP000789342">
    <property type="component" value="Unassembled WGS sequence"/>
</dbReference>
<feature type="domain" description="BAR" evidence="2">
    <location>
        <begin position="27"/>
        <end position="294"/>
    </location>
</feature>
<dbReference type="EMBL" id="CAJVPV010003777">
    <property type="protein sequence ID" value="CAG8559513.1"/>
    <property type="molecule type" value="Genomic_DNA"/>
</dbReference>
<sequence>MADSKTLPVIYSGSRLQMDKLLPKLKDINKSFGQVRQYASEKLGTAEEITDLPQEYKDLEKRVDALYTVHTNLLRVTRIYTNSSYDYPGQLQESVVEISRSVGDQLKILTQSPAERAEVEAREAESSTQPQHKTLPHALARASAQGSQLLGTQDPLGVALQKYATVQERLGDHRIKMDAEITQKFVQPFNVTLNTNLQYAMKARRNVQSARLSLDAAKARNKNARPERSEAVRLEIEQAEDKFVAAVEEATTLMKSVLETPEPLRNLSDLINSQLAFYKEAYESLANLAPEIDEIQVAQESEY</sequence>
<reference evidence="3" key="1">
    <citation type="submission" date="2021-06" db="EMBL/GenBank/DDBJ databases">
        <authorList>
            <person name="Kallberg Y."/>
            <person name="Tangrot J."/>
            <person name="Rosling A."/>
        </authorList>
    </citation>
    <scope>NUCLEOTIDE SEQUENCE</scope>
    <source>
        <strain evidence="3">CL551</strain>
    </source>
</reference>
<dbReference type="Gene3D" id="1.20.1270.60">
    <property type="entry name" value="Arfaptin homology (AH) domain/BAR domain"/>
    <property type="match status" value="1"/>
</dbReference>
<comment type="caution">
    <text evidence="3">The sequence shown here is derived from an EMBL/GenBank/DDBJ whole genome shotgun (WGS) entry which is preliminary data.</text>
</comment>
<dbReference type="InterPro" id="IPR018859">
    <property type="entry name" value="BAR_dom-cont"/>
</dbReference>
<evidence type="ECO:0000313" key="3">
    <source>
        <dbReference type="EMBL" id="CAG8559513.1"/>
    </source>
</evidence>
<name>A0A9N9B8R3_9GLOM</name>
<dbReference type="AlphaFoldDB" id="A0A9N9B8R3"/>
<dbReference type="InterPro" id="IPR004148">
    <property type="entry name" value="BAR_dom"/>
</dbReference>
<feature type="non-terminal residue" evidence="3">
    <location>
        <position position="303"/>
    </location>
</feature>
<evidence type="ECO:0000256" key="1">
    <source>
        <dbReference type="SAM" id="Coils"/>
    </source>
</evidence>
<feature type="coiled-coil region" evidence="1">
    <location>
        <begin position="200"/>
        <end position="249"/>
    </location>
</feature>
<dbReference type="SMART" id="SM00721">
    <property type="entry name" value="BAR"/>
    <property type="match status" value="1"/>
</dbReference>
<dbReference type="OrthoDB" id="5549748at2759"/>
<accession>A0A9N9B8R3</accession>
<gene>
    <name evidence="3" type="ORF">AMORRO_LOCUS5951</name>
</gene>
<keyword evidence="1" id="KW-0175">Coiled coil</keyword>
<evidence type="ECO:0000259" key="2">
    <source>
        <dbReference type="SMART" id="SM00721"/>
    </source>
</evidence>
<evidence type="ECO:0000313" key="4">
    <source>
        <dbReference type="Proteomes" id="UP000789342"/>
    </source>
</evidence>
<dbReference type="Pfam" id="PF10455">
    <property type="entry name" value="BAR_2"/>
    <property type="match status" value="1"/>
</dbReference>
<dbReference type="InterPro" id="IPR027267">
    <property type="entry name" value="AH/BAR_dom_sf"/>
</dbReference>
<dbReference type="GO" id="GO:0005737">
    <property type="term" value="C:cytoplasm"/>
    <property type="evidence" value="ECO:0007669"/>
    <property type="project" value="InterPro"/>
</dbReference>
<keyword evidence="4" id="KW-1185">Reference proteome</keyword>
<organism evidence="3 4">
    <name type="scientific">Acaulospora morrowiae</name>
    <dbReference type="NCBI Taxonomy" id="94023"/>
    <lineage>
        <taxon>Eukaryota</taxon>
        <taxon>Fungi</taxon>
        <taxon>Fungi incertae sedis</taxon>
        <taxon>Mucoromycota</taxon>
        <taxon>Glomeromycotina</taxon>
        <taxon>Glomeromycetes</taxon>
        <taxon>Diversisporales</taxon>
        <taxon>Acaulosporaceae</taxon>
        <taxon>Acaulospora</taxon>
    </lineage>
</organism>
<protein>
    <submittedName>
        <fullName evidence="3">7310_t:CDS:1</fullName>
    </submittedName>
</protein>
<dbReference type="SUPFAM" id="SSF103657">
    <property type="entry name" value="BAR/IMD domain-like"/>
    <property type="match status" value="1"/>
</dbReference>
<proteinExistence type="predicted"/>